<evidence type="ECO:0000313" key="2">
    <source>
        <dbReference type="EMBL" id="PMD61630.1"/>
    </source>
</evidence>
<dbReference type="EMBL" id="KZ613786">
    <property type="protein sequence ID" value="PMD61630.1"/>
    <property type="molecule type" value="Genomic_DNA"/>
</dbReference>
<evidence type="ECO:0000256" key="1">
    <source>
        <dbReference type="SAM" id="MobiDB-lite"/>
    </source>
</evidence>
<name>A0A2J6TF40_9HELO</name>
<reference evidence="2 3" key="1">
    <citation type="submission" date="2016-04" db="EMBL/GenBank/DDBJ databases">
        <title>A degradative enzymes factory behind the ericoid mycorrhizal symbiosis.</title>
        <authorList>
            <consortium name="DOE Joint Genome Institute"/>
            <person name="Martino E."/>
            <person name="Morin E."/>
            <person name="Grelet G."/>
            <person name="Kuo A."/>
            <person name="Kohler A."/>
            <person name="Daghino S."/>
            <person name="Barry K."/>
            <person name="Choi C."/>
            <person name="Cichocki N."/>
            <person name="Clum A."/>
            <person name="Copeland A."/>
            <person name="Hainaut M."/>
            <person name="Haridas S."/>
            <person name="Labutti K."/>
            <person name="Lindquist E."/>
            <person name="Lipzen A."/>
            <person name="Khouja H.-R."/>
            <person name="Murat C."/>
            <person name="Ohm R."/>
            <person name="Olson A."/>
            <person name="Spatafora J."/>
            <person name="Veneault-Fourrey C."/>
            <person name="Henrissat B."/>
            <person name="Grigoriev I."/>
            <person name="Martin F."/>
            <person name="Perotto S."/>
        </authorList>
    </citation>
    <scope>NUCLEOTIDE SEQUENCE [LARGE SCALE GENOMIC DNA]</scope>
    <source>
        <strain evidence="2 3">E</strain>
    </source>
</reference>
<keyword evidence="3" id="KW-1185">Reference proteome</keyword>
<accession>A0A2J6TF40</accession>
<dbReference type="GeneID" id="36580388"/>
<dbReference type="InParanoid" id="A0A2J6TF40"/>
<feature type="region of interest" description="Disordered" evidence="1">
    <location>
        <begin position="279"/>
        <end position="300"/>
    </location>
</feature>
<dbReference type="RefSeq" id="XP_024738534.1">
    <property type="nucleotide sequence ID" value="XM_024872307.1"/>
</dbReference>
<dbReference type="AlphaFoldDB" id="A0A2J6TF40"/>
<dbReference type="Proteomes" id="UP000235371">
    <property type="component" value="Unassembled WGS sequence"/>
</dbReference>
<dbReference type="OrthoDB" id="412788at2759"/>
<proteinExistence type="predicted"/>
<evidence type="ECO:0008006" key="4">
    <source>
        <dbReference type="Google" id="ProtNLM"/>
    </source>
</evidence>
<sequence>MDIEKTIKLGSPSLLLYHHPHTLASLAARLCIEIGKSAHPDATAHIIQIEVVLDENGNLPLEYLNTNSSGAVPALIRPPPETAISSSIDIVDYFAQRDFPSLIPTAHMDEIEPLLRKREIFEQDILLLTYSRTPLESYPLIGDIVSQVREQSFRGNYEYQVALPKKLKLERDDIHHAFVFPELHQAEDRIKSFFAKLYMIRLRHKKAGSIWLFGTQHGTALDAHAAVLIHRLLDITRVEMMPTELLWWALPIFRSPMWQEISKGKDTMGWDGTESLRDKMTVSDTDGASNLQMKEKSRAE</sequence>
<evidence type="ECO:0000313" key="3">
    <source>
        <dbReference type="Proteomes" id="UP000235371"/>
    </source>
</evidence>
<feature type="compositionally biased region" description="Polar residues" evidence="1">
    <location>
        <begin position="282"/>
        <end position="292"/>
    </location>
</feature>
<gene>
    <name evidence="2" type="ORF">K444DRAFT_374839</name>
</gene>
<organism evidence="2 3">
    <name type="scientific">Hyaloscypha bicolor E</name>
    <dbReference type="NCBI Taxonomy" id="1095630"/>
    <lineage>
        <taxon>Eukaryota</taxon>
        <taxon>Fungi</taxon>
        <taxon>Dikarya</taxon>
        <taxon>Ascomycota</taxon>
        <taxon>Pezizomycotina</taxon>
        <taxon>Leotiomycetes</taxon>
        <taxon>Helotiales</taxon>
        <taxon>Hyaloscyphaceae</taxon>
        <taxon>Hyaloscypha</taxon>
        <taxon>Hyaloscypha bicolor</taxon>
    </lineage>
</organism>
<protein>
    <recommendedName>
        <fullName evidence="4">GST N-terminal domain-containing protein</fullName>
    </recommendedName>
</protein>